<feature type="region of interest" description="Disordered" evidence="10">
    <location>
        <begin position="776"/>
        <end position="806"/>
    </location>
</feature>
<feature type="region of interest" description="Disordered" evidence="10">
    <location>
        <begin position="915"/>
        <end position="966"/>
    </location>
</feature>
<evidence type="ECO:0000256" key="3">
    <source>
        <dbReference type="ARBA" id="ARBA00022806"/>
    </source>
</evidence>
<feature type="domain" description="UvrD-like helicase ATP-binding" evidence="11">
    <location>
        <begin position="174"/>
        <end position="485"/>
    </location>
</feature>
<feature type="compositionally biased region" description="Low complexity" evidence="10">
    <location>
        <begin position="930"/>
        <end position="947"/>
    </location>
</feature>
<dbReference type="AlphaFoldDB" id="A0AAW3C2Y2"/>
<feature type="compositionally biased region" description="Basic and acidic residues" evidence="10">
    <location>
        <begin position="915"/>
        <end position="929"/>
    </location>
</feature>
<accession>A0AAW3C2Y2</accession>
<dbReference type="PANTHER" id="PTHR11070:SF2">
    <property type="entry name" value="ATP-DEPENDENT DNA HELICASE SRS2"/>
    <property type="match status" value="1"/>
</dbReference>
<evidence type="ECO:0000256" key="8">
    <source>
        <dbReference type="ARBA" id="ARBA00048988"/>
    </source>
</evidence>
<feature type="region of interest" description="Disordered" evidence="10">
    <location>
        <begin position="374"/>
        <end position="399"/>
    </location>
</feature>
<feature type="compositionally biased region" description="Basic and acidic residues" evidence="10">
    <location>
        <begin position="787"/>
        <end position="802"/>
    </location>
</feature>
<dbReference type="GO" id="GO:0005634">
    <property type="term" value="C:nucleus"/>
    <property type="evidence" value="ECO:0007669"/>
    <property type="project" value="TreeGrafter"/>
</dbReference>
<dbReference type="InterPro" id="IPR014017">
    <property type="entry name" value="DNA_helicase_UvrD-like_C"/>
</dbReference>
<dbReference type="InterPro" id="IPR027417">
    <property type="entry name" value="P-loop_NTPase"/>
</dbReference>
<dbReference type="Gene3D" id="3.40.50.300">
    <property type="entry name" value="P-loop containing nucleotide triphosphate hydrolases"/>
    <property type="match status" value="4"/>
</dbReference>
<evidence type="ECO:0000259" key="11">
    <source>
        <dbReference type="PROSITE" id="PS51198"/>
    </source>
</evidence>
<reference evidence="13 14" key="1">
    <citation type="submission" date="2024-02" db="EMBL/GenBank/DDBJ databases">
        <title>FIRST GENOME SEQUENCES OF Leishmania (Viannia) shawi, Leishmania (Viannia) lindenbergi AND Leishmania (Viannia) utingensis.</title>
        <authorList>
            <person name="Resadore F."/>
            <person name="Custodio M.G.F."/>
            <person name="Boite M.C."/>
            <person name="Cupolillo E."/>
            <person name="Ferreira G.E.M."/>
        </authorList>
    </citation>
    <scope>NUCLEOTIDE SEQUENCE [LARGE SCALE GENOMIC DNA]</scope>
    <source>
        <strain evidence="13 14">MDAS/BR/1979/M5533</strain>
    </source>
</reference>
<dbReference type="InterPro" id="IPR014016">
    <property type="entry name" value="UvrD-like_ATP-bd"/>
</dbReference>
<keyword evidence="1 9" id="KW-0547">Nucleotide-binding</keyword>
<dbReference type="GO" id="GO:0003677">
    <property type="term" value="F:DNA binding"/>
    <property type="evidence" value="ECO:0007669"/>
    <property type="project" value="InterPro"/>
</dbReference>
<sequence>MQEVRNVLIATSEGSCSGHASSPQPSSHSLQASGVTPPQRVGHAPRTSFTYTSRPLSQGESTGGASTAPSLSAATPHHSTASSVAVVAPGTLVGPSSAPAKVAVSATVPDVLVTQGAGVAQQCHANFQTANHGGAVLVSSTSLPPPPLPSSSSSLSPPSPSPVALLPCCDALSRMDASQTSAATHPADAALLLQAGAGSGKTQTMVARIAYLLQCGVPGHAILGICFTRQAAETLRERVRSILPSTLARQAHALKLKTFHAFGLECLRRFCVLQPDTHVLDARQQHQLARRVVDTYAQREKSSEAVTDLVDYVNRVKTMKTPPIPQSDPGLQDAYLFPYYQKALHEEHNAVDFGDLQQMFYELLRPIPASALAAPQGGSGELEEQRASEGEHQPQQQGKLVPSHVCTALRAEYTHFVVDEFQDFNEIQVELLALLAGDACRVTCVGDPNQCIYAWRGALPNVFGVWKRRFPQATMLTLAMNYRSDGPIVEAANRVVRATQLAHHHREERAVMLVQCASEEEELQAVPLVIEHVLRRRDARLGYGDIAILCRSRRRVQLYCDVLQSQRIPVRQLKGMSVDHLASMRSLLAFLRLCVSPHGPEGDTHVRTVLSTAPLHRLPAGAVKKFLLSLDSVCQARRSTEAAQIRSWRHTIHADDGGAQGPRSEDLRLGAACASAIGGGCPAVTTPGVHPETHSFFAVLQELVYHNFSQEVFPKLEVSKRNQKNIRSVVRIVVHAKELLAQPSCDVEQVLRYVLREGGYEGDSMAAVAARTVTTSATTSGVKRARNSADDWGDYRSADESSGRASASAYQPRLGALLMDQCASQHNQQQQRYGPSSASCSSAGLGGVSNRWGRRHHGSRRPGAAFGGDGAVEEDVLHPEEEAAVWREQRMNLSELVLHTYRSVQEALEREVAHELGREGDSGEGRGEEAPSLSRPSLASSNHSNSRPQPFPRAAGTDDSVSNFSAGSTATTRTVMQALRPPAVVLHRVLDEFVSLVSSDDYGPMREVGNADDSAGAAGVDTTGNGSRLPLSTSSHWIGQVTVGTVHRAKGMEWPAVLLPGCWIGEYPVRPREEEKRVFYVGMSRAMKHLLCFTAATREGGAGSSQAASGGDLLAQHTQSEALEPTPYLAAVGDKLERVTYVDLKRAYLKEQGYL</sequence>
<comment type="catalytic activity">
    <reaction evidence="6">
        <text>Couples ATP hydrolysis with the unwinding of duplex DNA by translocating in the 3'-5' direction.</text>
        <dbReference type="EC" id="5.6.2.4"/>
    </reaction>
</comment>
<feature type="region of interest" description="Disordered" evidence="10">
    <location>
        <begin position="138"/>
        <end position="161"/>
    </location>
</feature>
<protein>
    <recommendedName>
        <fullName evidence="7">DNA 3'-5' helicase</fullName>
        <ecNumber evidence="7">5.6.2.4</ecNumber>
    </recommendedName>
</protein>
<organism evidence="13 14">
    <name type="scientific">Leishmania naiffi</name>
    <dbReference type="NCBI Taxonomy" id="5678"/>
    <lineage>
        <taxon>Eukaryota</taxon>
        <taxon>Discoba</taxon>
        <taxon>Euglenozoa</taxon>
        <taxon>Kinetoplastea</taxon>
        <taxon>Metakinetoplastina</taxon>
        <taxon>Trypanosomatida</taxon>
        <taxon>Trypanosomatidae</taxon>
        <taxon>Leishmaniinae</taxon>
        <taxon>Leishmania</taxon>
        <taxon>Leishmania naiffi species complex</taxon>
    </lineage>
</organism>
<dbReference type="Pfam" id="PF00580">
    <property type="entry name" value="UvrD-helicase"/>
    <property type="match status" value="1"/>
</dbReference>
<feature type="binding site" evidence="9">
    <location>
        <begin position="195"/>
        <end position="202"/>
    </location>
    <ligand>
        <name>ATP</name>
        <dbReference type="ChEBI" id="CHEBI:30616"/>
    </ligand>
</feature>
<keyword evidence="14" id="KW-1185">Reference proteome</keyword>
<name>A0AAW3C2Y2_9TRYP</name>
<comment type="caution">
    <text evidence="13">The sequence shown here is derived from an EMBL/GenBank/DDBJ whole genome shotgun (WGS) entry which is preliminary data.</text>
</comment>
<evidence type="ECO:0000256" key="10">
    <source>
        <dbReference type="SAM" id="MobiDB-lite"/>
    </source>
</evidence>
<gene>
    <name evidence="13" type="ORF">Q4I28_001402</name>
</gene>
<feature type="compositionally biased region" description="Polar residues" evidence="10">
    <location>
        <begin position="47"/>
        <end position="60"/>
    </location>
</feature>
<dbReference type="CDD" id="cd17932">
    <property type="entry name" value="DEXQc_UvrD"/>
    <property type="match status" value="1"/>
</dbReference>
<dbReference type="GO" id="GO:0000725">
    <property type="term" value="P:recombinational repair"/>
    <property type="evidence" value="ECO:0007669"/>
    <property type="project" value="TreeGrafter"/>
</dbReference>
<evidence type="ECO:0000256" key="6">
    <source>
        <dbReference type="ARBA" id="ARBA00034617"/>
    </source>
</evidence>
<evidence type="ECO:0000256" key="1">
    <source>
        <dbReference type="ARBA" id="ARBA00022741"/>
    </source>
</evidence>
<evidence type="ECO:0000256" key="7">
    <source>
        <dbReference type="ARBA" id="ARBA00034808"/>
    </source>
</evidence>
<dbReference type="SUPFAM" id="SSF52540">
    <property type="entry name" value="P-loop containing nucleoside triphosphate hydrolases"/>
    <property type="match status" value="2"/>
</dbReference>
<evidence type="ECO:0000256" key="9">
    <source>
        <dbReference type="PROSITE-ProRule" id="PRU00560"/>
    </source>
</evidence>
<dbReference type="PROSITE" id="PS51217">
    <property type="entry name" value="UVRD_HELICASE_CTER"/>
    <property type="match status" value="1"/>
</dbReference>
<dbReference type="EC" id="5.6.2.4" evidence="7"/>
<evidence type="ECO:0000259" key="12">
    <source>
        <dbReference type="PROSITE" id="PS51217"/>
    </source>
</evidence>
<keyword evidence="4 9" id="KW-0067">ATP-binding</keyword>
<dbReference type="PROSITE" id="PS51198">
    <property type="entry name" value="UVRD_HELICASE_ATP_BIND"/>
    <property type="match status" value="1"/>
</dbReference>
<evidence type="ECO:0000256" key="4">
    <source>
        <dbReference type="ARBA" id="ARBA00022840"/>
    </source>
</evidence>
<keyword evidence="5" id="KW-0413">Isomerase</keyword>
<feature type="compositionally biased region" description="Low complexity" evidence="10">
    <location>
        <begin position="150"/>
        <end position="161"/>
    </location>
</feature>
<comment type="catalytic activity">
    <reaction evidence="8">
        <text>ATP + H2O = ADP + phosphate + H(+)</text>
        <dbReference type="Rhea" id="RHEA:13065"/>
        <dbReference type="ChEBI" id="CHEBI:15377"/>
        <dbReference type="ChEBI" id="CHEBI:15378"/>
        <dbReference type="ChEBI" id="CHEBI:30616"/>
        <dbReference type="ChEBI" id="CHEBI:43474"/>
        <dbReference type="ChEBI" id="CHEBI:456216"/>
        <dbReference type="EC" id="5.6.2.4"/>
    </reaction>
</comment>
<evidence type="ECO:0000313" key="13">
    <source>
        <dbReference type="EMBL" id="KAL0529137.1"/>
    </source>
</evidence>
<dbReference type="GO" id="GO:0016787">
    <property type="term" value="F:hydrolase activity"/>
    <property type="evidence" value="ECO:0007669"/>
    <property type="project" value="UniProtKB-UniRule"/>
</dbReference>
<dbReference type="GO" id="GO:0005524">
    <property type="term" value="F:ATP binding"/>
    <property type="evidence" value="ECO:0007669"/>
    <property type="project" value="UniProtKB-UniRule"/>
</dbReference>
<dbReference type="InterPro" id="IPR000212">
    <property type="entry name" value="DNA_helicase_UvrD/REP"/>
</dbReference>
<proteinExistence type="predicted"/>
<dbReference type="Pfam" id="PF13361">
    <property type="entry name" value="UvrD_C"/>
    <property type="match status" value="2"/>
</dbReference>
<feature type="compositionally biased region" description="Low complexity" evidence="10">
    <location>
        <begin position="63"/>
        <end position="76"/>
    </location>
</feature>
<dbReference type="Proteomes" id="UP001501274">
    <property type="component" value="Unassembled WGS sequence"/>
</dbReference>
<dbReference type="PANTHER" id="PTHR11070">
    <property type="entry name" value="UVRD / RECB / PCRA DNA HELICASE FAMILY MEMBER"/>
    <property type="match status" value="1"/>
</dbReference>
<feature type="domain" description="UvrD-like helicase C-terminal" evidence="12">
    <location>
        <begin position="480"/>
        <end position="815"/>
    </location>
</feature>
<feature type="region of interest" description="Disordered" evidence="10">
    <location>
        <begin position="826"/>
        <end position="875"/>
    </location>
</feature>
<keyword evidence="2 9" id="KW-0378">Hydrolase</keyword>
<dbReference type="Gene3D" id="1.10.486.10">
    <property type="entry name" value="PCRA, domain 4"/>
    <property type="match status" value="1"/>
</dbReference>
<feature type="compositionally biased region" description="Low complexity" evidence="10">
    <location>
        <begin position="834"/>
        <end position="843"/>
    </location>
</feature>
<feature type="compositionally biased region" description="Polar residues" evidence="10">
    <location>
        <begin position="12"/>
        <end position="36"/>
    </location>
</feature>
<evidence type="ECO:0000256" key="5">
    <source>
        <dbReference type="ARBA" id="ARBA00023235"/>
    </source>
</evidence>
<evidence type="ECO:0000313" key="14">
    <source>
        <dbReference type="Proteomes" id="UP001501274"/>
    </source>
</evidence>
<dbReference type="EMBL" id="JBAMZN010000010">
    <property type="protein sequence ID" value="KAL0529137.1"/>
    <property type="molecule type" value="Genomic_DNA"/>
</dbReference>
<feature type="compositionally biased region" description="Basic and acidic residues" evidence="10">
    <location>
        <begin position="383"/>
        <end position="392"/>
    </location>
</feature>
<evidence type="ECO:0000256" key="2">
    <source>
        <dbReference type="ARBA" id="ARBA00022801"/>
    </source>
</evidence>
<dbReference type="GO" id="GO:0043138">
    <property type="term" value="F:3'-5' DNA helicase activity"/>
    <property type="evidence" value="ECO:0007669"/>
    <property type="project" value="UniProtKB-EC"/>
</dbReference>
<feature type="region of interest" description="Disordered" evidence="10">
    <location>
        <begin position="10"/>
        <end position="76"/>
    </location>
</feature>
<keyword evidence="3 9" id="KW-0347">Helicase</keyword>